<dbReference type="Proteomes" id="UP000589716">
    <property type="component" value="Unassembled WGS sequence"/>
</dbReference>
<accession>A0A853IPA7</accession>
<proteinExistence type="predicted"/>
<evidence type="ECO:0000313" key="3">
    <source>
        <dbReference type="Proteomes" id="UP000589716"/>
    </source>
</evidence>
<gene>
    <name evidence="2" type="ORF">H0I39_00970</name>
</gene>
<comment type="caution">
    <text evidence="2">The sequence shown here is derived from an EMBL/GenBank/DDBJ whole genome shotgun (WGS) entry which is preliminary data.</text>
</comment>
<keyword evidence="1" id="KW-1133">Transmembrane helix</keyword>
<protein>
    <submittedName>
        <fullName evidence="2">Uncharacterized protein</fullName>
    </submittedName>
</protein>
<sequence>MAALGAGSIAGPIGIGLVVVSVVGLGIWNSVKEANKHEPGNDGGVSTRFLQHAGLSESAAAALNDQSGEGYNVMPMLARYAQTKGLDLNIPADQQKFADWTLSWNEIKATPSAWPFCSRCTSA</sequence>
<dbReference type="RefSeq" id="WP_180549256.1">
    <property type="nucleotide sequence ID" value="NZ_DAIPTI010000012.1"/>
</dbReference>
<dbReference type="AlphaFoldDB" id="A0A853IPA7"/>
<keyword evidence="3" id="KW-1185">Reference proteome</keyword>
<evidence type="ECO:0000256" key="1">
    <source>
        <dbReference type="SAM" id="Phobius"/>
    </source>
</evidence>
<dbReference type="EMBL" id="JACCKX010000001">
    <property type="protein sequence ID" value="NZA00705.1"/>
    <property type="molecule type" value="Genomic_DNA"/>
</dbReference>
<keyword evidence="1" id="KW-0812">Transmembrane</keyword>
<reference evidence="2 3" key="1">
    <citation type="submission" date="2020-07" db="EMBL/GenBank/DDBJ databases">
        <authorList>
            <person name="Maaloum M."/>
        </authorList>
    </citation>
    <scope>NUCLEOTIDE SEQUENCE [LARGE SCALE GENOMIC DNA]</scope>
    <source>
        <strain evidence="2 3">GCS-AN-3</strain>
    </source>
</reference>
<evidence type="ECO:0000313" key="2">
    <source>
        <dbReference type="EMBL" id="NZA00705.1"/>
    </source>
</evidence>
<organism evidence="2 3">
    <name type="scientific">Ottowia beijingensis</name>
    <dbReference type="NCBI Taxonomy" id="1207057"/>
    <lineage>
        <taxon>Bacteria</taxon>
        <taxon>Pseudomonadati</taxon>
        <taxon>Pseudomonadota</taxon>
        <taxon>Betaproteobacteria</taxon>
        <taxon>Burkholderiales</taxon>
        <taxon>Comamonadaceae</taxon>
        <taxon>Ottowia</taxon>
    </lineage>
</organism>
<name>A0A853IPA7_9BURK</name>
<feature type="transmembrane region" description="Helical" evidence="1">
    <location>
        <begin position="6"/>
        <end position="28"/>
    </location>
</feature>
<keyword evidence="1" id="KW-0472">Membrane</keyword>